<evidence type="ECO:0000313" key="2">
    <source>
        <dbReference type="EMBL" id="KAJ6221300.1"/>
    </source>
</evidence>
<accession>A0A9Q0MCK1</accession>
<keyword evidence="1" id="KW-0812">Transmembrane</keyword>
<organism evidence="2 3">
    <name type="scientific">Blomia tropicalis</name>
    <name type="common">Mite</name>
    <dbReference type="NCBI Taxonomy" id="40697"/>
    <lineage>
        <taxon>Eukaryota</taxon>
        <taxon>Metazoa</taxon>
        <taxon>Ecdysozoa</taxon>
        <taxon>Arthropoda</taxon>
        <taxon>Chelicerata</taxon>
        <taxon>Arachnida</taxon>
        <taxon>Acari</taxon>
        <taxon>Acariformes</taxon>
        <taxon>Sarcoptiformes</taxon>
        <taxon>Astigmata</taxon>
        <taxon>Glycyphagoidea</taxon>
        <taxon>Echimyopodidae</taxon>
        <taxon>Blomia</taxon>
    </lineage>
</organism>
<evidence type="ECO:0000256" key="1">
    <source>
        <dbReference type="SAM" id="Phobius"/>
    </source>
</evidence>
<dbReference type="Proteomes" id="UP001142055">
    <property type="component" value="Chromosome 2"/>
</dbReference>
<dbReference type="EMBL" id="JAPWDV010000002">
    <property type="protein sequence ID" value="KAJ6221300.1"/>
    <property type="molecule type" value="Genomic_DNA"/>
</dbReference>
<feature type="transmembrane region" description="Helical" evidence="1">
    <location>
        <begin position="6"/>
        <end position="23"/>
    </location>
</feature>
<keyword evidence="1" id="KW-0472">Membrane</keyword>
<gene>
    <name evidence="2" type="ORF">RDWZM_007112</name>
</gene>
<proteinExistence type="predicted"/>
<dbReference type="AlphaFoldDB" id="A0A9Q0MCK1"/>
<sequence>MYSTKFFAFSTILMIVLVQLYTIQFVDAGKEKGDTIIMGGCGKLIYKGGKKSKGHTIIMGGGDCGKKESHHHHYSSHY</sequence>
<keyword evidence="1" id="KW-1133">Transmembrane helix</keyword>
<keyword evidence="3" id="KW-1185">Reference proteome</keyword>
<reference evidence="2" key="1">
    <citation type="submission" date="2022-12" db="EMBL/GenBank/DDBJ databases">
        <title>Genome assemblies of Blomia tropicalis.</title>
        <authorList>
            <person name="Cui Y."/>
        </authorList>
    </citation>
    <scope>NUCLEOTIDE SEQUENCE</scope>
    <source>
        <tissue evidence="2">Adult mites</tissue>
    </source>
</reference>
<name>A0A9Q0MCK1_BLOTA</name>
<comment type="caution">
    <text evidence="2">The sequence shown here is derived from an EMBL/GenBank/DDBJ whole genome shotgun (WGS) entry which is preliminary data.</text>
</comment>
<evidence type="ECO:0000313" key="3">
    <source>
        <dbReference type="Proteomes" id="UP001142055"/>
    </source>
</evidence>
<protein>
    <submittedName>
        <fullName evidence="2">Uncharacterized protein</fullName>
    </submittedName>
</protein>